<evidence type="ECO:0000313" key="3">
    <source>
        <dbReference type="EMBL" id="KAA6396181.1"/>
    </source>
</evidence>
<accession>A0A5J4WMS0</accession>
<evidence type="ECO:0000313" key="4">
    <source>
        <dbReference type="Proteomes" id="UP000324800"/>
    </source>
</evidence>
<comment type="caution">
    <text evidence="3">The sequence shown here is derived from an EMBL/GenBank/DDBJ whole genome shotgun (WGS) entry which is preliminary data.</text>
</comment>
<gene>
    <name evidence="3" type="ORF">EZS28_008294</name>
</gene>
<dbReference type="AlphaFoldDB" id="A0A5J4WMS0"/>
<organism evidence="3 4">
    <name type="scientific">Streblomastix strix</name>
    <dbReference type="NCBI Taxonomy" id="222440"/>
    <lineage>
        <taxon>Eukaryota</taxon>
        <taxon>Metamonada</taxon>
        <taxon>Preaxostyla</taxon>
        <taxon>Oxymonadida</taxon>
        <taxon>Streblomastigidae</taxon>
        <taxon>Streblomastix</taxon>
    </lineage>
</organism>
<proteinExistence type="predicted"/>
<feature type="compositionally biased region" description="Polar residues" evidence="2">
    <location>
        <begin position="724"/>
        <end position="733"/>
    </location>
</feature>
<protein>
    <submittedName>
        <fullName evidence="3">Uncharacterized protein</fullName>
    </submittedName>
</protein>
<reference evidence="3 4" key="1">
    <citation type="submission" date="2019-03" db="EMBL/GenBank/DDBJ databases">
        <title>Single cell metagenomics reveals metabolic interactions within the superorganism composed of flagellate Streblomastix strix and complex community of Bacteroidetes bacteria on its surface.</title>
        <authorList>
            <person name="Treitli S.C."/>
            <person name="Kolisko M."/>
            <person name="Husnik F."/>
            <person name="Keeling P."/>
            <person name="Hampl V."/>
        </authorList>
    </citation>
    <scope>NUCLEOTIDE SEQUENCE [LARGE SCALE GENOMIC DNA]</scope>
    <source>
        <strain evidence="3">ST1C</strain>
    </source>
</reference>
<dbReference type="Proteomes" id="UP000324800">
    <property type="component" value="Unassembled WGS sequence"/>
</dbReference>
<feature type="region of interest" description="Disordered" evidence="2">
    <location>
        <begin position="713"/>
        <end position="753"/>
    </location>
</feature>
<keyword evidence="1" id="KW-0175">Coiled coil</keyword>
<dbReference type="EMBL" id="SNRW01001494">
    <property type="protein sequence ID" value="KAA6396181.1"/>
    <property type="molecule type" value="Genomic_DNA"/>
</dbReference>
<sequence length="753" mass="89138">MEENLSPKYDTGYNFSPLQFHESIYDVPGQFEQISFLSPFLNESSNKDYADNKFSPVFVQYHEFDQLNEQLNPVEENKIEQNIMDQQEDVFYKIEAEQNYSQNNLDNEQDDQLKNSINIQRDEPFYQADELDNNLLGFEIDQYQMFDLENITINEYNDFDEDERNRMYCELDVEKQNESQILEEKQQYLILGFGGIHEQIDYLLKGIDELINIRSYFNGNKCENLIQVIGNAAMEAIACSTNLDPSMFNNTSSWEAASAGVFLGLLLIGFDIKAGMTQLKQNKERKLSKGSSFYTYICTVDRLKLGFFNKKEKKEIKQEMKIADQDQLCVNNGREFLLLCFEIGKNIIKNFESQRFMNYGVLNVKMMMQEIIDILFEYTSLCGLVTKLWLLQGFNIWGRMYKLEKDKKEDELNLKQIKSQQKRNKQRLQEKKDLSYGSKGYVNNIKNNSKIDIEKEYDRTRILTQVRTNVVNKIDLMINQLIRKAYSESGWNVLETIEQQQEEEKEELIDGCTINWQFFTGFIQLPFWIVDQYNELLWYSSEIVRKTQGEVWIQHAKIFTIKWILQKKGIFEMDINRINSNNEMIQIEMMRMKREQWKMGLLQDEEINKVINDALIIIGQQCELTEQSVKMKIENMNQKMDQEGTGEFGFEVTRDMISWFHKISQQTVNDIDKRIIYGNDKLFQKMQPWWLYRITGDNENVLSEQITFNSKSSLKVKRKRSQSEQVNDEGNSNEQEDALKKRKRSRVSDMEEK</sequence>
<evidence type="ECO:0000256" key="1">
    <source>
        <dbReference type="SAM" id="Coils"/>
    </source>
</evidence>
<name>A0A5J4WMS0_9EUKA</name>
<evidence type="ECO:0000256" key="2">
    <source>
        <dbReference type="SAM" id="MobiDB-lite"/>
    </source>
</evidence>
<feature type="coiled-coil region" evidence="1">
    <location>
        <begin position="400"/>
        <end position="434"/>
    </location>
</feature>